<dbReference type="AlphaFoldDB" id="G0PK22"/>
<organism evidence="3">
    <name type="scientific">Caenorhabditis brenneri</name>
    <name type="common">Nematode worm</name>
    <dbReference type="NCBI Taxonomy" id="135651"/>
    <lineage>
        <taxon>Eukaryota</taxon>
        <taxon>Metazoa</taxon>
        <taxon>Ecdysozoa</taxon>
        <taxon>Nematoda</taxon>
        <taxon>Chromadorea</taxon>
        <taxon>Rhabditida</taxon>
        <taxon>Rhabditina</taxon>
        <taxon>Rhabditomorpha</taxon>
        <taxon>Rhabditoidea</taxon>
        <taxon>Rhabditidae</taxon>
        <taxon>Peloderinae</taxon>
        <taxon>Caenorhabditis</taxon>
    </lineage>
</organism>
<gene>
    <name evidence="2" type="ORF">CAEBREN_20803</name>
</gene>
<reference evidence="3" key="1">
    <citation type="submission" date="2011-07" db="EMBL/GenBank/DDBJ databases">
        <authorList>
            <consortium name="Caenorhabditis brenneri Sequencing and Analysis Consortium"/>
            <person name="Wilson R.K."/>
        </authorList>
    </citation>
    <scope>NUCLEOTIDE SEQUENCE [LARGE SCALE GENOMIC DNA]</scope>
    <source>
        <strain evidence="3">PB2801</strain>
    </source>
</reference>
<name>G0PK22_CAEBE</name>
<dbReference type="FunCoup" id="G0PK22">
    <property type="interactions" value="8"/>
</dbReference>
<dbReference type="SMART" id="SM00587">
    <property type="entry name" value="CHK"/>
    <property type="match status" value="1"/>
</dbReference>
<dbReference type="Proteomes" id="UP000008068">
    <property type="component" value="Unassembled WGS sequence"/>
</dbReference>
<protein>
    <recommendedName>
        <fullName evidence="1">CHK kinase-like domain-containing protein</fullName>
    </recommendedName>
</protein>
<dbReference type="InterPro" id="IPR012877">
    <property type="entry name" value="Dhs-27"/>
</dbReference>
<feature type="domain" description="CHK kinase-like" evidence="1">
    <location>
        <begin position="83"/>
        <end position="273"/>
    </location>
</feature>
<dbReference type="InParanoid" id="G0PK22"/>
<dbReference type="InterPro" id="IPR011009">
    <property type="entry name" value="Kinase-like_dom_sf"/>
</dbReference>
<dbReference type="Gene3D" id="3.90.1200.10">
    <property type="match status" value="1"/>
</dbReference>
<dbReference type="Pfam" id="PF07914">
    <property type="entry name" value="DUF1679"/>
    <property type="match status" value="1"/>
</dbReference>
<dbReference type="HOGENOM" id="CLU_807048_0_0_1"/>
<dbReference type="InterPro" id="IPR052961">
    <property type="entry name" value="Oxido-Kinase-like_Enzymes"/>
</dbReference>
<dbReference type="PANTHER" id="PTHR23020">
    <property type="entry name" value="UNCHARACTERIZED NUCLEAR HORMONE RECEPTOR-RELATED"/>
    <property type="match status" value="1"/>
</dbReference>
<dbReference type="InterPro" id="IPR015897">
    <property type="entry name" value="CHK_kinase-like"/>
</dbReference>
<sequence length="344" mass="40075">MLSCVQLINEEKYGGNVILKIPGSENTRERFLIDDNTFCKLHNSEVDAYTFLQKHTEKNILFPKIYELEKMDVSVEPIKQGHIIMEHLKGMTHLYCHDALRPDDLVEPVKNLARFHSIGAELTEEEGKNVVRDFLESWFSKLFTQANKDYFIGNLSKTAEWMNSDVAKEAIGELDRILNPENFQKLNDDCRLTGVREVLCHGDYSFHNLLFEKLPDGSYKFRAIIDFQSVNWGNAAQDLSRLFVTALNGKDRRDSEEQLLRVYHDELTKVSKGEVPFTWEQLQQSYRRFFQLHAAILCAVTPGLFFMTFDAKEEGQEKNEFRDKMVEKYVALLEDIHRNIKEGY</sequence>
<dbReference type="PANTHER" id="PTHR23020:SF18">
    <property type="entry name" value="CHK KINASE-LIKE DOMAIN-CONTAINING PROTEIN"/>
    <property type="match status" value="1"/>
</dbReference>
<evidence type="ECO:0000313" key="2">
    <source>
        <dbReference type="EMBL" id="EGT31584.1"/>
    </source>
</evidence>
<dbReference type="EMBL" id="GL380792">
    <property type="protein sequence ID" value="EGT31584.1"/>
    <property type="molecule type" value="Genomic_DNA"/>
</dbReference>
<dbReference type="eggNOG" id="ENOG502RXUB">
    <property type="taxonomic scope" value="Eukaryota"/>
</dbReference>
<dbReference type="OrthoDB" id="5915577at2759"/>
<accession>G0PK22</accession>
<proteinExistence type="predicted"/>
<dbReference type="OMA" id="RRENWEY"/>
<dbReference type="SUPFAM" id="SSF56112">
    <property type="entry name" value="Protein kinase-like (PK-like)"/>
    <property type="match status" value="1"/>
</dbReference>
<evidence type="ECO:0000313" key="3">
    <source>
        <dbReference type="Proteomes" id="UP000008068"/>
    </source>
</evidence>
<keyword evidence="3" id="KW-1185">Reference proteome</keyword>
<evidence type="ECO:0000259" key="1">
    <source>
        <dbReference type="SMART" id="SM00587"/>
    </source>
</evidence>